<dbReference type="PANTHER" id="PTHR30269:SF37">
    <property type="entry name" value="MEMBRANE TRANSPORTER PROTEIN"/>
    <property type="match status" value="1"/>
</dbReference>
<dbReference type="Pfam" id="PF01925">
    <property type="entry name" value="TauE"/>
    <property type="match status" value="1"/>
</dbReference>
<feature type="transmembrane region" description="Helical" evidence="8">
    <location>
        <begin position="12"/>
        <end position="35"/>
    </location>
</feature>
<dbReference type="AlphaFoldDB" id="A0A6J4TW51"/>
<dbReference type="InterPro" id="IPR052017">
    <property type="entry name" value="TSUP"/>
</dbReference>
<keyword evidence="3" id="KW-0813">Transport</keyword>
<accession>A0A6J4TW51</accession>
<evidence type="ECO:0000256" key="1">
    <source>
        <dbReference type="ARBA" id="ARBA00004651"/>
    </source>
</evidence>
<feature type="transmembrane region" description="Helical" evidence="8">
    <location>
        <begin position="87"/>
        <end position="120"/>
    </location>
</feature>
<protein>
    <recommendedName>
        <fullName evidence="8">Probable membrane transporter protein</fullName>
    </recommendedName>
</protein>
<comment type="similarity">
    <text evidence="2 8">Belongs to the 4-toluene sulfonate uptake permease (TSUP) (TC 2.A.102) family.</text>
</comment>
<evidence type="ECO:0000256" key="2">
    <source>
        <dbReference type="ARBA" id="ARBA00009142"/>
    </source>
</evidence>
<comment type="subcellular location">
    <subcellularLocation>
        <location evidence="1 8">Cell membrane</location>
        <topology evidence="1 8">Multi-pass membrane protein</topology>
    </subcellularLocation>
</comment>
<feature type="transmembrane region" description="Helical" evidence="8">
    <location>
        <begin position="132"/>
        <end position="156"/>
    </location>
</feature>
<gene>
    <name evidence="9" type="ORF">AVDCRST_MAG30-3930</name>
</gene>
<keyword evidence="4 8" id="KW-1003">Cell membrane</keyword>
<proteinExistence type="inferred from homology"/>
<keyword evidence="6 8" id="KW-1133">Transmembrane helix</keyword>
<evidence type="ECO:0000256" key="4">
    <source>
        <dbReference type="ARBA" id="ARBA00022475"/>
    </source>
</evidence>
<evidence type="ECO:0000313" key="9">
    <source>
        <dbReference type="EMBL" id="CAA9532590.1"/>
    </source>
</evidence>
<sequence>MAGGLELGAAELAFAMAAGFAGAIVQGLLAFGYALVVVPALLLVAPSAVPVAPLVVALPMVMLLAYRERAGLDRAGFARLTAGRVPGTALGAYVLTLVSADLVAVIVGVILLLAVAASVAAAGVRTTPRAEVAAGFASGIAGTVGSLGGPALALAYQDRTGPVLRATISLAFAVGVVVSLAAIAIVGEIRSGPVELGLLMIPATLLGLEAGRRLAGRVAGRWLRPAILSFAALGGAIAIARAVL</sequence>
<dbReference type="GO" id="GO:0005886">
    <property type="term" value="C:plasma membrane"/>
    <property type="evidence" value="ECO:0007669"/>
    <property type="project" value="UniProtKB-SubCell"/>
</dbReference>
<keyword evidence="7 8" id="KW-0472">Membrane</keyword>
<feature type="transmembrane region" description="Helical" evidence="8">
    <location>
        <begin position="163"/>
        <end position="186"/>
    </location>
</feature>
<evidence type="ECO:0000256" key="8">
    <source>
        <dbReference type="RuleBase" id="RU363041"/>
    </source>
</evidence>
<evidence type="ECO:0000256" key="6">
    <source>
        <dbReference type="ARBA" id="ARBA00022989"/>
    </source>
</evidence>
<name>A0A6J4TW51_9ACTN</name>
<organism evidence="9">
    <name type="scientific">uncultured Solirubrobacteraceae bacterium</name>
    <dbReference type="NCBI Taxonomy" id="1162706"/>
    <lineage>
        <taxon>Bacteria</taxon>
        <taxon>Bacillati</taxon>
        <taxon>Actinomycetota</taxon>
        <taxon>Thermoleophilia</taxon>
        <taxon>Solirubrobacterales</taxon>
        <taxon>Solirubrobacteraceae</taxon>
        <taxon>environmental samples</taxon>
    </lineage>
</organism>
<dbReference type="PANTHER" id="PTHR30269">
    <property type="entry name" value="TRANSMEMBRANE PROTEIN YFCA"/>
    <property type="match status" value="1"/>
</dbReference>
<feature type="transmembrane region" description="Helical" evidence="8">
    <location>
        <begin position="41"/>
        <end position="66"/>
    </location>
</feature>
<keyword evidence="5 8" id="KW-0812">Transmembrane</keyword>
<feature type="transmembrane region" description="Helical" evidence="8">
    <location>
        <begin position="192"/>
        <end position="210"/>
    </location>
</feature>
<evidence type="ECO:0000256" key="3">
    <source>
        <dbReference type="ARBA" id="ARBA00022448"/>
    </source>
</evidence>
<evidence type="ECO:0000256" key="5">
    <source>
        <dbReference type="ARBA" id="ARBA00022692"/>
    </source>
</evidence>
<feature type="transmembrane region" description="Helical" evidence="8">
    <location>
        <begin position="222"/>
        <end position="243"/>
    </location>
</feature>
<dbReference type="InterPro" id="IPR002781">
    <property type="entry name" value="TM_pro_TauE-like"/>
</dbReference>
<evidence type="ECO:0000256" key="7">
    <source>
        <dbReference type="ARBA" id="ARBA00023136"/>
    </source>
</evidence>
<reference evidence="9" key="1">
    <citation type="submission" date="2020-02" db="EMBL/GenBank/DDBJ databases">
        <authorList>
            <person name="Meier V. D."/>
        </authorList>
    </citation>
    <scope>NUCLEOTIDE SEQUENCE</scope>
    <source>
        <strain evidence="9">AVDCRST_MAG30</strain>
    </source>
</reference>
<dbReference type="EMBL" id="CADCVS010000517">
    <property type="protein sequence ID" value="CAA9532590.1"/>
    <property type="molecule type" value="Genomic_DNA"/>
</dbReference>